<dbReference type="AlphaFoldDB" id="A0A1G6Z5Z1"/>
<dbReference type="Gene3D" id="1.20.1640.10">
    <property type="entry name" value="Multidrug efflux transporter AcrB transmembrane domain"/>
    <property type="match status" value="2"/>
</dbReference>
<feature type="transmembrane region" description="Helical" evidence="1">
    <location>
        <begin position="958"/>
        <end position="979"/>
    </location>
</feature>
<evidence type="ECO:0000313" key="3">
    <source>
        <dbReference type="Proteomes" id="UP000243205"/>
    </source>
</evidence>
<feature type="transmembrane region" description="Helical" evidence="1">
    <location>
        <begin position="437"/>
        <end position="460"/>
    </location>
</feature>
<feature type="transmembrane region" description="Helical" evidence="1">
    <location>
        <begin position="395"/>
        <end position="417"/>
    </location>
</feature>
<feature type="transmembrane region" description="Helical" evidence="1">
    <location>
        <begin position="545"/>
        <end position="563"/>
    </location>
</feature>
<dbReference type="Proteomes" id="UP000243205">
    <property type="component" value="Unassembled WGS sequence"/>
</dbReference>
<feature type="transmembrane region" description="Helical" evidence="1">
    <location>
        <begin position="1039"/>
        <end position="1061"/>
    </location>
</feature>
<dbReference type="SUPFAM" id="SSF82714">
    <property type="entry name" value="Multidrug efflux transporter AcrB TolC docking domain, DN and DC subdomains"/>
    <property type="match status" value="2"/>
</dbReference>
<feature type="transmembrane region" description="Helical" evidence="1">
    <location>
        <begin position="933"/>
        <end position="952"/>
    </location>
</feature>
<feature type="transmembrane region" description="Helical" evidence="1">
    <location>
        <begin position="341"/>
        <end position="358"/>
    </location>
</feature>
<evidence type="ECO:0000256" key="1">
    <source>
        <dbReference type="SAM" id="Phobius"/>
    </source>
</evidence>
<dbReference type="Gene3D" id="3.30.2090.10">
    <property type="entry name" value="Multidrug efflux transporter AcrB TolC docking domain, DN and DC subdomains"/>
    <property type="match status" value="2"/>
</dbReference>
<dbReference type="GO" id="GO:0005886">
    <property type="term" value="C:plasma membrane"/>
    <property type="evidence" value="ECO:0007669"/>
    <property type="project" value="TreeGrafter"/>
</dbReference>
<feature type="transmembrane region" description="Helical" evidence="1">
    <location>
        <begin position="902"/>
        <end position="921"/>
    </location>
</feature>
<feature type="transmembrane region" description="Helical" evidence="1">
    <location>
        <begin position="18"/>
        <end position="36"/>
    </location>
</feature>
<dbReference type="EMBL" id="FNAQ01000002">
    <property type="protein sequence ID" value="SDD97941.1"/>
    <property type="molecule type" value="Genomic_DNA"/>
</dbReference>
<dbReference type="SUPFAM" id="SSF82693">
    <property type="entry name" value="Multidrug efflux transporter AcrB pore domain, PN1, PN2, PC1 and PC2 subdomains"/>
    <property type="match status" value="2"/>
</dbReference>
<proteinExistence type="predicted"/>
<dbReference type="RefSeq" id="WP_092076405.1">
    <property type="nucleotide sequence ID" value="NZ_FNAQ01000002.1"/>
</dbReference>
<dbReference type="GO" id="GO:0042910">
    <property type="term" value="F:xenobiotic transmembrane transporter activity"/>
    <property type="evidence" value="ECO:0007669"/>
    <property type="project" value="TreeGrafter"/>
</dbReference>
<keyword evidence="1" id="KW-0812">Transmembrane</keyword>
<accession>A0A1G6Z5Z1</accession>
<dbReference type="Pfam" id="PF00873">
    <property type="entry name" value="ACR_tran"/>
    <property type="match status" value="1"/>
</dbReference>
<feature type="transmembrane region" description="Helical" evidence="1">
    <location>
        <begin position="365"/>
        <end position="383"/>
    </location>
</feature>
<dbReference type="Gene3D" id="3.30.70.1430">
    <property type="entry name" value="Multidrug efflux transporter AcrB pore domain"/>
    <property type="match status" value="2"/>
</dbReference>
<dbReference type="InterPro" id="IPR001036">
    <property type="entry name" value="Acrflvin-R"/>
</dbReference>
<dbReference type="Gene3D" id="3.30.70.1440">
    <property type="entry name" value="Multidrug efflux transporter AcrB pore domain"/>
    <property type="match status" value="1"/>
</dbReference>
<name>A0A1G6Z5Z1_9BACT</name>
<dbReference type="SUPFAM" id="SSF82866">
    <property type="entry name" value="Multidrug efflux transporter AcrB transmembrane domain"/>
    <property type="match status" value="2"/>
</dbReference>
<dbReference type="Gene3D" id="3.30.70.1320">
    <property type="entry name" value="Multidrug efflux transporter AcrB pore domain like"/>
    <property type="match status" value="1"/>
</dbReference>
<keyword evidence="1" id="KW-0472">Membrane</keyword>
<dbReference type="InterPro" id="IPR027463">
    <property type="entry name" value="AcrB_DN_DC_subdom"/>
</dbReference>
<reference evidence="3" key="1">
    <citation type="submission" date="2016-10" db="EMBL/GenBank/DDBJ databases">
        <authorList>
            <person name="Varghese N."/>
            <person name="Submissions S."/>
        </authorList>
    </citation>
    <scope>NUCLEOTIDE SEQUENCE [LARGE SCALE GENOMIC DNA]</scope>
    <source>
        <strain evidence="3">DSM 8987</strain>
    </source>
</reference>
<dbReference type="PRINTS" id="PR00702">
    <property type="entry name" value="ACRIFLAVINRP"/>
</dbReference>
<gene>
    <name evidence="2" type="ORF">SAMN05661003_102307</name>
</gene>
<feature type="transmembrane region" description="Helical" evidence="1">
    <location>
        <begin position="1007"/>
        <end position="1027"/>
    </location>
</feature>
<sequence length="1088" mass="119194">MAGHPLRPLVRFTLKQSVFINIVFVILMVSGVYSLLTTPVENLPPVDIGKVMITTVYYGANAEDVEQLVTREIEDALDDLDNVEYIQSNSLRNVSSVLVKFLDDTDYQNQYDELRFRVLNIRSQLPATVDDPLFTYIDTKTWIPVIVANLSAELPNRSLKALAEALQGELQSIDGVQEARIDGDQTQQFEVRLDPEQLRRYGVSFGRVCQAIADANGPVPSGRFRQGAHNLLLDSGATFASQQAVLDVAVQLGGDRQALRVRDLAVAAEVDYRDPDVISSINGRNAIRLLVHKEDRANAVDIANTVRQRVAAFDARHADLAIETVLTYDSTIEIDDSVRTLGGNMVLGMALVTLVLWLTLGLRNALLTAIGIPFSFLATLILIRLTGQSINTISLFSFVLVSGIIVDDAIVLVENIYRHLQLGKSRTAAIVDGTSEVFLPVVSSALTTILAFIPMLIMSGSTGEFFSVIPKAVSFALFASLVEALFILPLHVRDFGPAPRQLAAGRARTGPHEDFHHLRQGPFAFFWRFYQPLLQRLLACPGRSLLLGLALFGVALAIMGLSLSGRLPLIKIKFFQDSYLRYHVALQLPAGTAVEQTDRIVRDIAHHLYNLGPGQTLAASGSAGYLEDRDYAVHRAQHYGQVVVTLPPQEQRALPGGNDAVDRYIDRIHDQLQQYCAAHAADWGLRPQLNVFGENTGPPTGKAVNIRLTAPELAQAQAASTALLDWMGQSAELADLINLEDDRSSLQPVLRFTVDPQRAEEFGVATGSIQQLVASALNGWPAGMYRTADEEIDLLVLLARQQEDGLGLADARAVLRTPVIEDDRGPLRLEELTRLEWAQEADVRRRYNGRSSVTLTADIRAGSSLSASRVQHLVSGRLDQLRRQFPAVSVAFGGEFESTGRAYRSLAAAFVIALLAIYLVLATQFNDYLQPVIILSAIAFAFIGVVFGLLLSRTVFTISSFMAVIGLAGVAVNDSLILIDFMNQQRRHGLALLPAVLSACSARMRPVLITTLTTLLGLLPMVLGIPYKSVTWAPMATAFASGLVSATLLTLLLIPAEYVLLEGAKTRWRRWRTGNRRQSRPPGGRKTV</sequence>
<keyword evidence="1" id="KW-1133">Transmembrane helix</keyword>
<keyword evidence="3" id="KW-1185">Reference proteome</keyword>
<dbReference type="OrthoDB" id="9807612at2"/>
<evidence type="ECO:0000313" key="2">
    <source>
        <dbReference type="EMBL" id="SDD97941.1"/>
    </source>
</evidence>
<dbReference type="PANTHER" id="PTHR32063:SF33">
    <property type="entry name" value="RND SUPERFAMILY EFFLUX PUMP PERMEASE COMPONENT"/>
    <property type="match status" value="1"/>
</dbReference>
<protein>
    <submittedName>
        <fullName evidence="2">Hydrophobic/amphiphilic exporter-1, HAE1 family</fullName>
    </submittedName>
</protein>
<feature type="transmembrane region" description="Helical" evidence="1">
    <location>
        <begin position="472"/>
        <end position="492"/>
    </location>
</feature>
<dbReference type="PANTHER" id="PTHR32063">
    <property type="match status" value="1"/>
</dbReference>
<organism evidence="2 3">
    <name type="scientific">Desulfuromonas thiophila</name>
    <dbReference type="NCBI Taxonomy" id="57664"/>
    <lineage>
        <taxon>Bacteria</taxon>
        <taxon>Pseudomonadati</taxon>
        <taxon>Thermodesulfobacteriota</taxon>
        <taxon>Desulfuromonadia</taxon>
        <taxon>Desulfuromonadales</taxon>
        <taxon>Desulfuromonadaceae</taxon>
        <taxon>Desulfuromonas</taxon>
    </lineage>
</organism>
<dbReference type="STRING" id="57664.SAMN05661003_102307"/>